<keyword evidence="2" id="KW-1185">Reference proteome</keyword>
<reference evidence="2" key="1">
    <citation type="journal article" date="2011" name="Science">
        <title>The plant cell wall-decomposing machinery underlies the functional diversity of forest fungi.</title>
        <authorList>
            <person name="Eastwood D.C."/>
            <person name="Floudas D."/>
            <person name="Binder M."/>
            <person name="Majcherczyk A."/>
            <person name="Schneider P."/>
            <person name="Aerts A."/>
            <person name="Asiegbu F.O."/>
            <person name="Baker S.E."/>
            <person name="Barry K."/>
            <person name="Bendiksby M."/>
            <person name="Blumentritt M."/>
            <person name="Coutinho P.M."/>
            <person name="Cullen D."/>
            <person name="de Vries R.P."/>
            <person name="Gathman A."/>
            <person name="Goodell B."/>
            <person name="Henrissat B."/>
            <person name="Ihrmark K."/>
            <person name="Kauserud H."/>
            <person name="Kohler A."/>
            <person name="LaButti K."/>
            <person name="Lapidus A."/>
            <person name="Lavin J.L."/>
            <person name="Lee Y.-H."/>
            <person name="Lindquist E."/>
            <person name="Lilly W."/>
            <person name="Lucas S."/>
            <person name="Morin E."/>
            <person name="Murat C."/>
            <person name="Oguiza J.A."/>
            <person name="Park J."/>
            <person name="Pisabarro A.G."/>
            <person name="Riley R."/>
            <person name="Rosling A."/>
            <person name="Salamov A."/>
            <person name="Schmidt O."/>
            <person name="Schmutz J."/>
            <person name="Skrede I."/>
            <person name="Stenlid J."/>
            <person name="Wiebenga A."/>
            <person name="Xie X."/>
            <person name="Kuees U."/>
            <person name="Hibbett D.S."/>
            <person name="Hoffmeister D."/>
            <person name="Hoegberg N."/>
            <person name="Martin F."/>
            <person name="Grigoriev I.V."/>
            <person name="Watkinson S.C."/>
        </authorList>
    </citation>
    <scope>NUCLEOTIDE SEQUENCE [LARGE SCALE GENOMIC DNA]</scope>
    <source>
        <strain evidence="2">strain S7.3</strain>
    </source>
</reference>
<dbReference type="Proteomes" id="UP000008063">
    <property type="component" value="Unassembled WGS sequence"/>
</dbReference>
<sequence length="51" mass="5792">MDIRVGQAGHINPKYVTLQEKLGVFLYMCITELTLKHVGEHFQCANDTLSK</sequence>
<dbReference type="EMBL" id="GL945474">
    <property type="protein sequence ID" value="EGO04324.1"/>
    <property type="molecule type" value="Genomic_DNA"/>
</dbReference>
<evidence type="ECO:0000313" key="1">
    <source>
        <dbReference type="EMBL" id="EGO04324.1"/>
    </source>
</evidence>
<protein>
    <recommendedName>
        <fullName evidence="3">Transposase Helix-turn-helix domain-containing protein</fullName>
    </recommendedName>
</protein>
<accession>F8PG77</accession>
<proteinExistence type="predicted"/>
<dbReference type="AlphaFoldDB" id="F8PG77"/>
<gene>
    <name evidence="1" type="ORF">SERLA73DRAFT_128434</name>
</gene>
<name>F8PG77_SERL3</name>
<dbReference type="InParanoid" id="F8PG77"/>
<evidence type="ECO:0000313" key="2">
    <source>
        <dbReference type="Proteomes" id="UP000008063"/>
    </source>
</evidence>
<evidence type="ECO:0008006" key="3">
    <source>
        <dbReference type="Google" id="ProtNLM"/>
    </source>
</evidence>
<dbReference type="HOGENOM" id="CLU_200854_0_0_1"/>
<organism evidence="2">
    <name type="scientific">Serpula lacrymans var. lacrymans (strain S7.3)</name>
    <name type="common">Dry rot fungus</name>
    <dbReference type="NCBI Taxonomy" id="936435"/>
    <lineage>
        <taxon>Eukaryota</taxon>
        <taxon>Fungi</taxon>
        <taxon>Dikarya</taxon>
        <taxon>Basidiomycota</taxon>
        <taxon>Agaricomycotina</taxon>
        <taxon>Agaricomycetes</taxon>
        <taxon>Agaricomycetidae</taxon>
        <taxon>Boletales</taxon>
        <taxon>Coniophorineae</taxon>
        <taxon>Serpulaceae</taxon>
        <taxon>Serpula</taxon>
    </lineage>
</organism>